<dbReference type="GeneID" id="55528335"/>
<feature type="compositionally biased region" description="Polar residues" evidence="1">
    <location>
        <begin position="76"/>
        <end position="95"/>
    </location>
</feature>
<feature type="region of interest" description="Disordered" evidence="1">
    <location>
        <begin position="73"/>
        <end position="95"/>
    </location>
</feature>
<proteinExistence type="predicted"/>
<dbReference type="InterPro" id="IPR025421">
    <property type="entry name" value="DUF4148"/>
</dbReference>
<dbReference type="AlphaFoldDB" id="A0AAJ5BB54"/>
<feature type="chain" id="PRO_5042479925" evidence="2">
    <location>
        <begin position="21"/>
        <end position="95"/>
    </location>
</feature>
<dbReference type="RefSeq" id="WP_007731260.1">
    <property type="nucleotide sequence ID" value="NZ_CADFGJ010000015.1"/>
</dbReference>
<feature type="signal peptide" evidence="2">
    <location>
        <begin position="1"/>
        <end position="20"/>
    </location>
</feature>
<evidence type="ECO:0000256" key="2">
    <source>
        <dbReference type="SAM" id="SignalP"/>
    </source>
</evidence>
<organism evidence="3 4">
    <name type="scientific">Paraburkholderia hospita</name>
    <dbReference type="NCBI Taxonomy" id="169430"/>
    <lineage>
        <taxon>Bacteria</taxon>
        <taxon>Pseudomonadati</taxon>
        <taxon>Pseudomonadota</taxon>
        <taxon>Betaproteobacteria</taxon>
        <taxon>Burkholderiales</taxon>
        <taxon>Burkholderiaceae</taxon>
        <taxon>Paraburkholderia</taxon>
    </lineage>
</organism>
<keyword evidence="2" id="KW-0732">Signal</keyword>
<sequence>MKLIQAVAFTGLCLITGANAFAQTTQSGLTRAEVRAQLIQAEVDGIVPVDKHDYPPSPETIARNKALYALRHEHGSNNAVASAPQDATDSSAMTN</sequence>
<protein>
    <submittedName>
        <fullName evidence="3">DUF4148 domain-containing protein</fullName>
    </submittedName>
</protein>
<evidence type="ECO:0000313" key="3">
    <source>
        <dbReference type="EMBL" id="AUT68328.1"/>
    </source>
</evidence>
<dbReference type="EMBL" id="CP026105">
    <property type="protein sequence ID" value="AUT68328.1"/>
    <property type="molecule type" value="Genomic_DNA"/>
</dbReference>
<evidence type="ECO:0000256" key="1">
    <source>
        <dbReference type="SAM" id="MobiDB-lite"/>
    </source>
</evidence>
<evidence type="ECO:0000313" key="4">
    <source>
        <dbReference type="Proteomes" id="UP000236649"/>
    </source>
</evidence>
<gene>
    <name evidence="3" type="ORF">C2L64_08270</name>
</gene>
<dbReference type="Pfam" id="PF13663">
    <property type="entry name" value="DUF4148"/>
    <property type="match status" value="1"/>
</dbReference>
<accession>A0AAJ5BB54</accession>
<dbReference type="KEGG" id="phs:C2L64_08270"/>
<dbReference type="Proteomes" id="UP000236649">
    <property type="component" value="Chromosome 1"/>
</dbReference>
<name>A0AAJ5BB54_9BURK</name>
<reference evidence="3 4" key="1">
    <citation type="submission" date="2018-01" db="EMBL/GenBank/DDBJ databases">
        <title>Species boundaries and ecological features among Paraburkholderia terrae DSMZ17804T, P. hospita DSMZ17164T and P. caribensis DSMZ13236T.</title>
        <authorList>
            <person name="Pratama A.A."/>
        </authorList>
    </citation>
    <scope>NUCLEOTIDE SEQUENCE [LARGE SCALE GENOMIC DNA]</scope>
    <source>
        <strain evidence="3 4">DSM 17164</strain>
    </source>
</reference>